<dbReference type="RefSeq" id="WP_231967885.1">
    <property type="nucleotide sequence ID" value="NZ_LT838272.1"/>
</dbReference>
<feature type="compositionally biased region" description="Basic and acidic residues" evidence="3">
    <location>
        <begin position="541"/>
        <end position="553"/>
    </location>
</feature>
<dbReference type="GO" id="GO:0009847">
    <property type="term" value="P:spore germination"/>
    <property type="evidence" value="ECO:0007669"/>
    <property type="project" value="InterPro"/>
</dbReference>
<organism evidence="5 6">
    <name type="scientific">Thermanaeromonas toyohensis ToBE</name>
    <dbReference type="NCBI Taxonomy" id="698762"/>
    <lineage>
        <taxon>Bacteria</taxon>
        <taxon>Bacillati</taxon>
        <taxon>Bacillota</taxon>
        <taxon>Clostridia</taxon>
        <taxon>Neomoorellales</taxon>
        <taxon>Neomoorellaceae</taxon>
        <taxon>Thermanaeromonas</taxon>
    </lineage>
</organism>
<dbReference type="InterPro" id="IPR050768">
    <property type="entry name" value="UPF0353/GerABKA_families"/>
</dbReference>
<feature type="compositionally biased region" description="Acidic residues" evidence="3">
    <location>
        <begin position="523"/>
        <end position="532"/>
    </location>
</feature>
<proteinExistence type="inferred from homology"/>
<feature type="transmembrane region" description="Helical" evidence="4">
    <location>
        <begin position="313"/>
        <end position="335"/>
    </location>
</feature>
<name>A0A1W1VGF2_9FIRM</name>
<evidence type="ECO:0000256" key="2">
    <source>
        <dbReference type="ARBA" id="ARBA00023136"/>
    </source>
</evidence>
<feature type="transmembrane region" description="Helical" evidence="4">
    <location>
        <begin position="399"/>
        <end position="420"/>
    </location>
</feature>
<dbReference type="InterPro" id="IPR004995">
    <property type="entry name" value="Spore_Ger"/>
</dbReference>
<dbReference type="PANTHER" id="PTHR22550">
    <property type="entry name" value="SPORE GERMINATION PROTEIN"/>
    <property type="match status" value="1"/>
</dbReference>
<keyword evidence="4" id="KW-1133">Transmembrane helix</keyword>
<dbReference type="STRING" id="698762.SAMN00808754_0613"/>
<evidence type="ECO:0000256" key="3">
    <source>
        <dbReference type="SAM" id="MobiDB-lite"/>
    </source>
</evidence>
<dbReference type="Pfam" id="PF03323">
    <property type="entry name" value="GerA"/>
    <property type="match status" value="1"/>
</dbReference>
<dbReference type="AlphaFoldDB" id="A0A1W1VGF2"/>
<gene>
    <name evidence="5" type="ORF">SAMN00808754_0613</name>
</gene>
<dbReference type="EMBL" id="LT838272">
    <property type="protein sequence ID" value="SMB92303.1"/>
    <property type="molecule type" value="Genomic_DNA"/>
</dbReference>
<sequence>MLKIFRRLWKLFHSKKKSSSYERTKGKYEVPLKPGLKDNLHYLKEAFGPSNDLIIREIEVKGQKLALVYLESMIDRDVIQRDILPSLMRLPGDQVALNEINLPKLMRESLPIGNLKEHSSWQGVFYGLLDGQVALLMDGYSLALLLGADSWEKRAVTEPEIETVIRGPREGFTEDLPTNISLIRRRLRTPNLRFETFYLGRTTRTRVVLSYLEGLALEGVLKELRSRLKRIDVDGILESGYIEELIEDSPFSPFPQMARTERPDRVVADILQGRVAILTDGSPFALILPVNLFTELQAPDDLYERWVVSFIRIFRFLALFIALLLPSLYVAVTTFHHEMIPTTLAVAIAAQRERVPYPAFVEALLMQIIFEILVEAGVRLPRPVGQAVTIVGALVIGEAAIRAGLASAAMVIVVSLTAISSFTNPTFGLGTAIRMLRLPMIFLAGSLGLFGIFTGILAILIHLVTLRSFGLPYLAPLAPFIWEDQKDVVFRAPWWAMLSRPKLEGGLRNFFRVKPGIKKPEPAEFEPPEAEIEAMMKKQKPAQDKKDSRRPGR</sequence>
<dbReference type="PIRSF" id="PIRSF005690">
    <property type="entry name" value="GerBA"/>
    <property type="match status" value="1"/>
</dbReference>
<feature type="transmembrane region" description="Helical" evidence="4">
    <location>
        <begin position="440"/>
        <end position="464"/>
    </location>
</feature>
<evidence type="ECO:0000256" key="1">
    <source>
        <dbReference type="ARBA" id="ARBA00005278"/>
    </source>
</evidence>
<evidence type="ECO:0000313" key="6">
    <source>
        <dbReference type="Proteomes" id="UP000192569"/>
    </source>
</evidence>
<dbReference type="GO" id="GO:0016020">
    <property type="term" value="C:membrane"/>
    <property type="evidence" value="ECO:0007669"/>
    <property type="project" value="InterPro"/>
</dbReference>
<keyword evidence="4" id="KW-0812">Transmembrane</keyword>
<dbReference type="PANTHER" id="PTHR22550:SF5">
    <property type="entry name" value="LEUCINE ZIPPER PROTEIN 4"/>
    <property type="match status" value="1"/>
</dbReference>
<feature type="region of interest" description="Disordered" evidence="3">
    <location>
        <begin position="518"/>
        <end position="553"/>
    </location>
</feature>
<keyword evidence="2 4" id="KW-0472">Membrane</keyword>
<protein>
    <submittedName>
        <fullName evidence="5">Spore germination protein KA</fullName>
    </submittedName>
</protein>
<accession>A0A1W1VGF2</accession>
<evidence type="ECO:0000256" key="4">
    <source>
        <dbReference type="SAM" id="Phobius"/>
    </source>
</evidence>
<keyword evidence="6" id="KW-1185">Reference proteome</keyword>
<dbReference type="Proteomes" id="UP000192569">
    <property type="component" value="Chromosome I"/>
</dbReference>
<evidence type="ECO:0000313" key="5">
    <source>
        <dbReference type="EMBL" id="SMB92303.1"/>
    </source>
</evidence>
<comment type="similarity">
    <text evidence="1">Belongs to the GerABKA family.</text>
</comment>
<reference evidence="5 6" key="1">
    <citation type="submission" date="2017-04" db="EMBL/GenBank/DDBJ databases">
        <authorList>
            <person name="Afonso C.L."/>
            <person name="Miller P.J."/>
            <person name="Scott M.A."/>
            <person name="Spackman E."/>
            <person name="Goraichik I."/>
            <person name="Dimitrov K.M."/>
            <person name="Suarez D.L."/>
            <person name="Swayne D.E."/>
        </authorList>
    </citation>
    <scope>NUCLEOTIDE SEQUENCE [LARGE SCALE GENOMIC DNA]</scope>
    <source>
        <strain evidence="5 6">ToBE</strain>
    </source>
</reference>